<gene>
    <name evidence="3" type="ORF">EGH25_06635</name>
</gene>
<protein>
    <recommendedName>
        <fullName evidence="2">UPF0179 protein EGH25_06635</fullName>
    </recommendedName>
</protein>
<name>A0A9Q4C4J9_9EURY</name>
<sequence>MSDSSTSITLIGTSLAEVGQEFVFRGGTEACEDCPHSDNCLNLDEGVRYRVMNVRDGGQELDCAVHDGGVRAVDVAESPVLGQVPSKKAFEGSDVTIEEDACDRTDCPAYKFCVPDGFDFGESYTINEVVGDNPADCHYDRSLNLVELEKG</sequence>
<dbReference type="InterPro" id="IPR005369">
    <property type="entry name" value="UPF0179"/>
</dbReference>
<evidence type="ECO:0000313" key="4">
    <source>
        <dbReference type="Proteomes" id="UP001149411"/>
    </source>
</evidence>
<dbReference type="AlphaFoldDB" id="A0A9Q4C4J9"/>
<dbReference type="PANTHER" id="PTHR40699">
    <property type="entry name" value="UPF0179 PROTEIN MJ1627"/>
    <property type="match status" value="1"/>
</dbReference>
<organism evidence="3 4">
    <name type="scientific">Halorutilus salinus</name>
    <dbReference type="NCBI Taxonomy" id="2487751"/>
    <lineage>
        <taxon>Archaea</taxon>
        <taxon>Methanobacteriati</taxon>
        <taxon>Methanobacteriota</taxon>
        <taxon>Stenosarchaea group</taxon>
        <taxon>Halobacteria</taxon>
        <taxon>Halorutilales</taxon>
        <taxon>Halorutilaceae</taxon>
        <taxon>Halorutilus</taxon>
    </lineage>
</organism>
<dbReference type="PIRSF" id="PIRSF006595">
    <property type="entry name" value="UCP006595"/>
    <property type="match status" value="1"/>
</dbReference>
<dbReference type="RefSeq" id="WP_266086928.1">
    <property type="nucleotide sequence ID" value="NZ_RKLV01000005.1"/>
</dbReference>
<dbReference type="Proteomes" id="UP001149411">
    <property type="component" value="Unassembled WGS sequence"/>
</dbReference>
<dbReference type="PANTHER" id="PTHR40699:SF1">
    <property type="entry name" value="UPF0179 PROTEIN MJ1627"/>
    <property type="match status" value="1"/>
</dbReference>
<reference evidence="3" key="1">
    <citation type="submission" date="2022-09" db="EMBL/GenBank/DDBJ databases">
        <title>Haloadaptaus new haloarchaeum isolated from saline soil.</title>
        <authorList>
            <person name="Duran-Viseras A."/>
            <person name="Sanchez-Porro C."/>
            <person name="Ventosa A."/>
        </authorList>
    </citation>
    <scope>NUCLEOTIDE SEQUENCE</scope>
    <source>
        <strain evidence="3">F3-133</strain>
    </source>
</reference>
<accession>A0A9Q4C4J9</accession>
<keyword evidence="4" id="KW-1185">Reference proteome</keyword>
<comment type="caution">
    <text evidence="3">The sequence shown here is derived from an EMBL/GenBank/DDBJ whole genome shotgun (WGS) entry which is preliminary data.</text>
</comment>
<dbReference type="HAMAP" id="MF_00498">
    <property type="entry name" value="UPF0179"/>
    <property type="match status" value="1"/>
</dbReference>
<proteinExistence type="inferred from homology"/>
<evidence type="ECO:0000256" key="2">
    <source>
        <dbReference type="HAMAP-Rule" id="MF_00498"/>
    </source>
</evidence>
<dbReference type="EMBL" id="RKLV01000005">
    <property type="protein sequence ID" value="MCX2819026.1"/>
    <property type="molecule type" value="Genomic_DNA"/>
</dbReference>
<comment type="similarity">
    <text evidence="1 2">Belongs to the UPF0179 family.</text>
</comment>
<evidence type="ECO:0000313" key="3">
    <source>
        <dbReference type="EMBL" id="MCX2819026.1"/>
    </source>
</evidence>
<dbReference type="Pfam" id="PF03684">
    <property type="entry name" value="UPF0179"/>
    <property type="match status" value="1"/>
</dbReference>
<evidence type="ECO:0000256" key="1">
    <source>
        <dbReference type="ARBA" id="ARBA00010824"/>
    </source>
</evidence>